<dbReference type="AlphaFoldDB" id="A0A9P4GRJ3"/>
<comment type="caution">
    <text evidence="1">The sequence shown here is derived from an EMBL/GenBank/DDBJ whole genome shotgun (WGS) entry which is preliminary data.</text>
</comment>
<name>A0A9P4GRJ3_9PLEO</name>
<dbReference type="EMBL" id="ML976614">
    <property type="protein sequence ID" value="KAF1850214.1"/>
    <property type="molecule type" value="Genomic_DNA"/>
</dbReference>
<dbReference type="GeneID" id="63853044"/>
<protein>
    <submittedName>
        <fullName evidence="1">Uncharacterized protein</fullName>
    </submittedName>
</protein>
<dbReference type="RefSeq" id="XP_040792777.1">
    <property type="nucleotide sequence ID" value="XM_040935793.1"/>
</dbReference>
<evidence type="ECO:0000313" key="2">
    <source>
        <dbReference type="Proteomes" id="UP000800039"/>
    </source>
</evidence>
<gene>
    <name evidence="1" type="ORF">K460DRAFT_390760</name>
</gene>
<proteinExistence type="predicted"/>
<keyword evidence="2" id="KW-1185">Reference proteome</keyword>
<evidence type="ECO:0000313" key="1">
    <source>
        <dbReference type="EMBL" id="KAF1850214.1"/>
    </source>
</evidence>
<accession>A0A9P4GRJ3</accession>
<dbReference type="OrthoDB" id="5229512at2759"/>
<organism evidence="1 2">
    <name type="scientific">Cucurbitaria berberidis CBS 394.84</name>
    <dbReference type="NCBI Taxonomy" id="1168544"/>
    <lineage>
        <taxon>Eukaryota</taxon>
        <taxon>Fungi</taxon>
        <taxon>Dikarya</taxon>
        <taxon>Ascomycota</taxon>
        <taxon>Pezizomycotina</taxon>
        <taxon>Dothideomycetes</taxon>
        <taxon>Pleosporomycetidae</taxon>
        <taxon>Pleosporales</taxon>
        <taxon>Pleosporineae</taxon>
        <taxon>Cucurbitariaceae</taxon>
        <taxon>Cucurbitaria</taxon>
    </lineage>
</organism>
<sequence>MMIHPQPFRLLDLPFEIRNKIYEEMLCSVGSTSTPDMSPLARIVRQEAEPNGINQVSHSIETTILRACRAVHLEAYDAMVKTNRFIRIRVTSPGMPGYLVRAQVPILTMDRAHTAQFRGYVMQLNMHLEDGLRDLESFPHLDFMILGRDWEAFCDYFTTVSRRERENSCIRLAFSPDTVDLLDYQAPLTDSFLEKTQTSLLKAFRMHARDLDDVQITGLVSPALATSVIAEVTSKSWQDTSKILADMQAAHKLAGQLFAANKIVKACSTWTGILWLIPRIERNPNWQSHTTQPDQRSAFDIVNELYFTAVANMGKCYLWYLRNPPTQLSTRFIKLLCLGALGHCTTALRLAGVHDNYNYYYEDEEDDDDDNDDDNYDEAVTATTTTGSWQPSHAAVVNLKIDSRECRRLLVEIDKRYVREG</sequence>
<dbReference type="Proteomes" id="UP000800039">
    <property type="component" value="Unassembled WGS sequence"/>
</dbReference>
<reference evidence="1" key="1">
    <citation type="submission" date="2020-01" db="EMBL/GenBank/DDBJ databases">
        <authorList>
            <consortium name="DOE Joint Genome Institute"/>
            <person name="Haridas S."/>
            <person name="Albert R."/>
            <person name="Binder M."/>
            <person name="Bloem J."/>
            <person name="Labutti K."/>
            <person name="Salamov A."/>
            <person name="Andreopoulos B."/>
            <person name="Baker S.E."/>
            <person name="Barry K."/>
            <person name="Bills G."/>
            <person name="Bluhm B.H."/>
            <person name="Cannon C."/>
            <person name="Castanera R."/>
            <person name="Culley D.E."/>
            <person name="Daum C."/>
            <person name="Ezra D."/>
            <person name="Gonzalez J.B."/>
            <person name="Henrissat B."/>
            <person name="Kuo A."/>
            <person name="Liang C."/>
            <person name="Lipzen A."/>
            <person name="Lutzoni F."/>
            <person name="Magnuson J."/>
            <person name="Mondo S."/>
            <person name="Nolan M."/>
            <person name="Ohm R."/>
            <person name="Pangilinan J."/>
            <person name="Park H.-J."/>
            <person name="Ramirez L."/>
            <person name="Alfaro M."/>
            <person name="Sun H."/>
            <person name="Tritt A."/>
            <person name="Yoshinaga Y."/>
            <person name="Zwiers L.-H."/>
            <person name="Turgeon B.G."/>
            <person name="Goodwin S.B."/>
            <person name="Spatafora J.W."/>
            <person name="Crous P.W."/>
            <person name="Grigoriev I.V."/>
        </authorList>
    </citation>
    <scope>NUCLEOTIDE SEQUENCE</scope>
    <source>
        <strain evidence="1">CBS 394.84</strain>
    </source>
</reference>